<sequence>MFEEIQARKLRIALGSASRNATFVLDKLGLTEAFEYIADPGRIAFGKPHVTVRQRKGYAFRTRKRMCVGIHTRPSTIK</sequence>
<dbReference type="Gene3D" id="3.40.50.1000">
    <property type="entry name" value="HAD superfamily/HAD-like"/>
    <property type="match status" value="1"/>
</dbReference>
<reference evidence="1" key="1">
    <citation type="submission" date="2021-03" db="EMBL/GenBank/DDBJ databases">
        <title>Antimicrobial resistance genes in bacteria isolated from Japanese honey, and their potential for conferring macrolide and lincosamide resistance in the American foulbrood pathogen Paenibacillus larvae.</title>
        <authorList>
            <person name="Okamoto M."/>
            <person name="Kumagai M."/>
            <person name="Kanamori H."/>
            <person name="Takamatsu D."/>
        </authorList>
    </citation>
    <scope>NUCLEOTIDE SEQUENCE</scope>
    <source>
        <strain evidence="1">J41TS4</strain>
    </source>
</reference>
<dbReference type="RefSeq" id="WP_301629503.1">
    <property type="nucleotide sequence ID" value="NZ_BORS01000014.1"/>
</dbReference>
<dbReference type="InterPro" id="IPR023214">
    <property type="entry name" value="HAD_sf"/>
</dbReference>
<protein>
    <submittedName>
        <fullName evidence="1">Uncharacterized protein</fullName>
    </submittedName>
</protein>
<accession>A0A920CNN7</accession>
<name>A0A920CNN7_9BACL</name>
<organism evidence="1 2">
    <name type="scientific">Paenibacillus apis</name>
    <dbReference type="NCBI Taxonomy" id="1792174"/>
    <lineage>
        <taxon>Bacteria</taxon>
        <taxon>Bacillati</taxon>
        <taxon>Bacillota</taxon>
        <taxon>Bacilli</taxon>
        <taxon>Bacillales</taxon>
        <taxon>Paenibacillaceae</taxon>
        <taxon>Paenibacillus</taxon>
    </lineage>
</organism>
<evidence type="ECO:0000313" key="1">
    <source>
        <dbReference type="EMBL" id="GIO44019.1"/>
    </source>
</evidence>
<dbReference type="EMBL" id="BORS01000014">
    <property type="protein sequence ID" value="GIO44019.1"/>
    <property type="molecule type" value="Genomic_DNA"/>
</dbReference>
<gene>
    <name evidence="1" type="ORF">J41TS4_37770</name>
</gene>
<dbReference type="AlphaFoldDB" id="A0A920CNN7"/>
<comment type="caution">
    <text evidence="1">The sequence shown here is derived from an EMBL/GenBank/DDBJ whole genome shotgun (WGS) entry which is preliminary data.</text>
</comment>
<proteinExistence type="predicted"/>
<dbReference type="Proteomes" id="UP000678895">
    <property type="component" value="Unassembled WGS sequence"/>
</dbReference>
<keyword evidence="2" id="KW-1185">Reference proteome</keyword>
<evidence type="ECO:0000313" key="2">
    <source>
        <dbReference type="Proteomes" id="UP000678895"/>
    </source>
</evidence>